<dbReference type="EMBL" id="JAHIBW010000008">
    <property type="protein sequence ID" value="KAG7308763.1"/>
    <property type="molecule type" value="Genomic_DNA"/>
</dbReference>
<organism evidence="2 3">
    <name type="scientific">Plutella xylostella</name>
    <name type="common">Diamondback moth</name>
    <name type="synonym">Plutella maculipennis</name>
    <dbReference type="NCBI Taxonomy" id="51655"/>
    <lineage>
        <taxon>Eukaryota</taxon>
        <taxon>Metazoa</taxon>
        <taxon>Ecdysozoa</taxon>
        <taxon>Arthropoda</taxon>
        <taxon>Hexapoda</taxon>
        <taxon>Insecta</taxon>
        <taxon>Pterygota</taxon>
        <taxon>Neoptera</taxon>
        <taxon>Endopterygota</taxon>
        <taxon>Lepidoptera</taxon>
        <taxon>Glossata</taxon>
        <taxon>Ditrysia</taxon>
        <taxon>Yponomeutoidea</taxon>
        <taxon>Plutellidae</taxon>
        <taxon>Plutella</taxon>
    </lineage>
</organism>
<evidence type="ECO:0000259" key="1">
    <source>
        <dbReference type="PROSITE" id="PS50994"/>
    </source>
</evidence>
<dbReference type="InterPro" id="IPR001584">
    <property type="entry name" value="Integrase_cat-core"/>
</dbReference>
<comment type="caution">
    <text evidence="2">The sequence shown here is derived from an EMBL/GenBank/DDBJ whole genome shotgun (WGS) entry which is preliminary data.</text>
</comment>
<evidence type="ECO:0000313" key="3">
    <source>
        <dbReference type="Proteomes" id="UP000823941"/>
    </source>
</evidence>
<sequence>MTLSRFIARRGLPSVVYCDNGKNFVSAAKEISTFLNSNKNSIADFAAQKGIEFKFSPVYAPHFNGLVEAGVKSAKFHLQRILGNNHLTFEELSSMFAQIEAILNSRPLCPLSTSPLDFQALTPGHFLIGRPLTSLPTPSLIDINFNRLDRFQRLEQLRQHFWQRWANEYISQLQQRTKWRVKSNELKLNDLVLLKEDTSPLHWRLGRVHQIFPGPDGVPRVADISTTNGIMRRALNRICLLHRPDDEC</sequence>
<name>A0ABQ7QUN5_PLUXY</name>
<dbReference type="SUPFAM" id="SSF53098">
    <property type="entry name" value="Ribonuclease H-like"/>
    <property type="match status" value="1"/>
</dbReference>
<reference evidence="2 3" key="1">
    <citation type="submission" date="2021-06" db="EMBL/GenBank/DDBJ databases">
        <title>A haploid diamondback moth (Plutella xylostella L.) genome assembly resolves 31 chromosomes and identifies a diamide resistance mutation.</title>
        <authorList>
            <person name="Ward C.M."/>
            <person name="Perry K.D."/>
            <person name="Baker G."/>
            <person name="Powis K."/>
            <person name="Heckel D.G."/>
            <person name="Baxter S.W."/>
        </authorList>
    </citation>
    <scope>NUCLEOTIDE SEQUENCE [LARGE SCALE GENOMIC DNA]</scope>
    <source>
        <strain evidence="2 3">LV</strain>
        <tissue evidence="2">Single pupa</tissue>
    </source>
</reference>
<dbReference type="Gene3D" id="3.30.420.10">
    <property type="entry name" value="Ribonuclease H-like superfamily/Ribonuclease H"/>
    <property type="match status" value="1"/>
</dbReference>
<dbReference type="Pfam" id="PF18701">
    <property type="entry name" value="DUF5641"/>
    <property type="match status" value="1"/>
</dbReference>
<dbReference type="PANTHER" id="PTHR47331:SF1">
    <property type="entry name" value="GAG-LIKE PROTEIN"/>
    <property type="match status" value="1"/>
</dbReference>
<evidence type="ECO:0000313" key="2">
    <source>
        <dbReference type="EMBL" id="KAG7308763.1"/>
    </source>
</evidence>
<keyword evidence="3" id="KW-1185">Reference proteome</keyword>
<dbReference type="InterPro" id="IPR036397">
    <property type="entry name" value="RNaseH_sf"/>
</dbReference>
<dbReference type="InterPro" id="IPR012337">
    <property type="entry name" value="RNaseH-like_sf"/>
</dbReference>
<dbReference type="PROSITE" id="PS50994">
    <property type="entry name" value="INTEGRASE"/>
    <property type="match status" value="1"/>
</dbReference>
<feature type="domain" description="Integrase catalytic" evidence="1">
    <location>
        <begin position="1"/>
        <end position="131"/>
    </location>
</feature>
<dbReference type="Proteomes" id="UP000823941">
    <property type="component" value="Chromosome 8"/>
</dbReference>
<accession>A0ABQ7QUN5</accession>
<dbReference type="InterPro" id="IPR040676">
    <property type="entry name" value="DUF5641"/>
</dbReference>
<proteinExistence type="predicted"/>
<dbReference type="PANTHER" id="PTHR47331">
    <property type="entry name" value="PHD-TYPE DOMAIN-CONTAINING PROTEIN"/>
    <property type="match status" value="1"/>
</dbReference>
<protein>
    <recommendedName>
        <fullName evidence="1">Integrase catalytic domain-containing protein</fullName>
    </recommendedName>
</protein>
<gene>
    <name evidence="2" type="ORF">JYU34_005994</name>
</gene>